<keyword evidence="1" id="KW-0812">Transmembrane</keyword>
<dbReference type="AlphaFoldDB" id="F5XFZ7"/>
<keyword evidence="1" id="KW-0472">Membrane</keyword>
<sequence>MLARRAQTPATSRAPLLSPARAFIALVLMVAIVAASTAGGWRLEPRGWLENLSPNLEAPPTTYEPPTHPPPLTPPSPLQHWIAGVLTVLVGLAVLVVLIYLGRWLWRQRPRRAVAVEGPPDTTPAGALAAEPDLATLVRGAEAAESILAETGGQPRDLILRCWLALEEAAAASGAARRPSDSPTEFTGLVLLATQADPASVDTLLRLYHQARFSRHPITDDEVRSARTAVIKLARIWRSFDTAMRHTVQDQP</sequence>
<keyword evidence="4" id="KW-1185">Reference proteome</keyword>
<evidence type="ECO:0000259" key="2">
    <source>
        <dbReference type="Pfam" id="PF13559"/>
    </source>
</evidence>
<dbReference type="InterPro" id="IPR025403">
    <property type="entry name" value="TgpA-like_C"/>
</dbReference>
<reference evidence="3 4" key="1">
    <citation type="submission" date="2011-05" db="EMBL/GenBank/DDBJ databases">
        <title>Whole genome sequence of Microlunatus phosphovorus NM-1.</title>
        <authorList>
            <person name="Hosoyama A."/>
            <person name="Sasaki K."/>
            <person name="Harada T."/>
            <person name="Igarashi R."/>
            <person name="Kawakoshi A."/>
            <person name="Sasagawa M."/>
            <person name="Fukada J."/>
            <person name="Nakamura S."/>
            <person name="Katano Y."/>
            <person name="Hanada S."/>
            <person name="Kamagata Y."/>
            <person name="Nakamura N."/>
            <person name="Yamazaki S."/>
            <person name="Fujita N."/>
        </authorList>
    </citation>
    <scope>NUCLEOTIDE SEQUENCE [LARGE SCALE GENOMIC DNA]</scope>
    <source>
        <strain evidence="4">ATCC 700054 / DSM 10555 / JCM 9379 / NBRC 101784 / NCIMB 13414 / VKM Ac-1990 / NM-1</strain>
    </source>
</reference>
<proteinExistence type="predicted"/>
<keyword evidence="1" id="KW-1133">Transmembrane helix</keyword>
<protein>
    <recommendedName>
        <fullName evidence="2">Protein-glutamine gamma-glutamyltransferase-like C-terminal domain-containing protein</fullName>
    </recommendedName>
</protein>
<dbReference type="STRING" id="1032480.MLP_49170"/>
<feature type="domain" description="Protein-glutamine gamma-glutamyltransferase-like C-terminal" evidence="2">
    <location>
        <begin position="162"/>
        <end position="230"/>
    </location>
</feature>
<feature type="transmembrane region" description="Helical" evidence="1">
    <location>
        <begin position="20"/>
        <end position="41"/>
    </location>
</feature>
<dbReference type="Proteomes" id="UP000007947">
    <property type="component" value="Chromosome"/>
</dbReference>
<evidence type="ECO:0000313" key="3">
    <source>
        <dbReference type="EMBL" id="BAK37931.1"/>
    </source>
</evidence>
<dbReference type="KEGG" id="mph:MLP_49170"/>
<dbReference type="eggNOG" id="ENOG50331S3">
    <property type="taxonomic scope" value="Bacteria"/>
</dbReference>
<name>F5XFZ7_MICPN</name>
<feature type="transmembrane region" description="Helical" evidence="1">
    <location>
        <begin position="81"/>
        <end position="102"/>
    </location>
</feature>
<dbReference type="OrthoDB" id="3733473at2"/>
<evidence type="ECO:0000313" key="4">
    <source>
        <dbReference type="Proteomes" id="UP000007947"/>
    </source>
</evidence>
<dbReference type="HOGENOM" id="CLU_093434_0_0_11"/>
<accession>F5XFZ7</accession>
<gene>
    <name evidence="3" type="ordered locus">MLP_49170</name>
</gene>
<organism evidence="3 4">
    <name type="scientific">Microlunatus phosphovorus (strain ATCC 700054 / DSM 10555 / JCM 9379 / NBRC 101784 / NCIMB 13414 / VKM Ac-1990 / NM-1)</name>
    <dbReference type="NCBI Taxonomy" id="1032480"/>
    <lineage>
        <taxon>Bacteria</taxon>
        <taxon>Bacillati</taxon>
        <taxon>Actinomycetota</taxon>
        <taxon>Actinomycetes</taxon>
        <taxon>Propionibacteriales</taxon>
        <taxon>Propionibacteriaceae</taxon>
        <taxon>Microlunatus</taxon>
    </lineage>
</organism>
<dbReference type="Pfam" id="PF13559">
    <property type="entry name" value="DUF4129"/>
    <property type="match status" value="1"/>
</dbReference>
<dbReference type="EMBL" id="AP012204">
    <property type="protein sequence ID" value="BAK37931.1"/>
    <property type="molecule type" value="Genomic_DNA"/>
</dbReference>
<dbReference type="RefSeq" id="WP_013865753.1">
    <property type="nucleotide sequence ID" value="NC_015635.1"/>
</dbReference>
<evidence type="ECO:0000256" key="1">
    <source>
        <dbReference type="SAM" id="Phobius"/>
    </source>
</evidence>